<keyword evidence="3" id="KW-1185">Reference proteome</keyword>
<organism evidence="2 3">
    <name type="scientific">Pararhodobacter zhoushanensis</name>
    <dbReference type="NCBI Taxonomy" id="2479545"/>
    <lineage>
        <taxon>Bacteria</taxon>
        <taxon>Pseudomonadati</taxon>
        <taxon>Pseudomonadota</taxon>
        <taxon>Alphaproteobacteria</taxon>
        <taxon>Rhodobacterales</taxon>
        <taxon>Paracoccaceae</taxon>
        <taxon>Pararhodobacter</taxon>
    </lineage>
</organism>
<name>A0ABT3GYI4_9RHOB</name>
<protein>
    <recommendedName>
        <fullName evidence="4">Bacteriophage Rz lysis protein</fullName>
    </recommendedName>
</protein>
<keyword evidence="1" id="KW-0175">Coiled coil</keyword>
<dbReference type="EMBL" id="JAPDFL010000001">
    <property type="protein sequence ID" value="MCW1932596.1"/>
    <property type="molecule type" value="Genomic_DNA"/>
</dbReference>
<evidence type="ECO:0000313" key="2">
    <source>
        <dbReference type="EMBL" id="MCW1932596.1"/>
    </source>
</evidence>
<feature type="coiled-coil region" evidence="1">
    <location>
        <begin position="41"/>
        <end position="82"/>
    </location>
</feature>
<dbReference type="Proteomes" id="UP001208938">
    <property type="component" value="Unassembled WGS sequence"/>
</dbReference>
<accession>A0ABT3GYI4</accession>
<evidence type="ECO:0000256" key="1">
    <source>
        <dbReference type="SAM" id="Coils"/>
    </source>
</evidence>
<reference evidence="2 3" key="1">
    <citation type="submission" date="2022-10" db="EMBL/GenBank/DDBJ databases">
        <title>Pararhodobacter sp. nov., isolated from marine algae.</title>
        <authorList>
            <person name="Choi B.J."/>
            <person name="Kim J.M."/>
            <person name="Lee J.K."/>
            <person name="Choi D.G."/>
            <person name="Jeon C.O."/>
        </authorList>
    </citation>
    <scope>NUCLEOTIDE SEQUENCE [LARGE SCALE GENOMIC DNA]</scope>
    <source>
        <strain evidence="2 3">ZQ420</strain>
    </source>
</reference>
<comment type="caution">
    <text evidence="2">The sequence shown here is derived from an EMBL/GenBank/DDBJ whole genome shotgun (WGS) entry which is preliminary data.</text>
</comment>
<evidence type="ECO:0000313" key="3">
    <source>
        <dbReference type="Proteomes" id="UP001208938"/>
    </source>
</evidence>
<dbReference type="RefSeq" id="WP_264505582.1">
    <property type="nucleotide sequence ID" value="NZ_JAPDFL010000001.1"/>
</dbReference>
<evidence type="ECO:0008006" key="4">
    <source>
        <dbReference type="Google" id="ProtNLM"/>
    </source>
</evidence>
<sequence>MIRALAALPPWAIGLVFLLASWGGAVGYGYHWRGNVERDRVARAQADLREAQARIIGLAEAQAAAALERDRLQQELDDAAANDPDADRMCLGADSVRRLGSF</sequence>
<gene>
    <name evidence="2" type="ORF">OKW52_10100</name>
</gene>
<proteinExistence type="predicted"/>